<dbReference type="PANTHER" id="PTHR35504:SF1">
    <property type="entry name" value="PROTEIN EMBRYONIC FLOWER 1"/>
    <property type="match status" value="1"/>
</dbReference>
<name>A0ABM3H8T3_9MYRT</name>
<proteinExistence type="predicted"/>
<dbReference type="GeneID" id="115754018"/>
<feature type="region of interest" description="Disordered" evidence="1">
    <location>
        <begin position="355"/>
        <end position="380"/>
    </location>
</feature>
<feature type="compositionally biased region" description="Basic and acidic residues" evidence="1">
    <location>
        <begin position="326"/>
        <end position="335"/>
    </location>
</feature>
<accession>A0ABM3H8T3</accession>
<dbReference type="InterPro" id="IPR034583">
    <property type="entry name" value="EMF1"/>
</dbReference>
<dbReference type="Proteomes" id="UP000827889">
    <property type="component" value="Chromosome 4"/>
</dbReference>
<feature type="region of interest" description="Disordered" evidence="1">
    <location>
        <begin position="622"/>
        <end position="648"/>
    </location>
</feature>
<feature type="compositionally biased region" description="Polar residues" evidence="1">
    <location>
        <begin position="241"/>
        <end position="264"/>
    </location>
</feature>
<evidence type="ECO:0000256" key="1">
    <source>
        <dbReference type="SAM" id="MobiDB-lite"/>
    </source>
</evidence>
<feature type="region of interest" description="Disordered" evidence="1">
    <location>
        <begin position="1261"/>
        <end position="1284"/>
    </location>
</feature>
<feature type="region of interest" description="Disordered" evidence="1">
    <location>
        <begin position="241"/>
        <end position="273"/>
    </location>
</feature>
<sequence>MEKSLDASQPRRSFIPIESICIDLSSAIDRDYIGKCKCFSIREYVAEMRKKDEKICWPFTSGGNINAIKEQACKLPPLPLQNYQLRRCLNCLKRINVKAGRKETGTVLKCCSKRCLFDGPCSQMWSICEPSKTALDFQETLKLEVTEKREAIPDTSAFLTKGDCCTSLVADKSGKTDDESGAFREGNEEDGFEENRSLESVEFTRLRAVAPEVDQCQGQEIVKNDQVSEIVCNHTTCKGSPDSCQQGGSQEAQNTSENLQQGKQASGDGQEGIVTEDPEETLRMVSVAVQMPHYLTDCESGNPSLGMDGCDDSSSESADIGVGDSSHNHNRDKSHSLCRRRTRKTRLITELLKESKSTTTDHVGTDYPPRNALSEPSDKTNTVVQRQAVFAELVKCRFRGQKRKKKLISDEGNTKKLMTTSRENNDSLNCSGGVEDANVLLHPESKHRANAKMAPRIAIKNQTKNNYGSLNFPEKKMKRNLVIEDLSPAPSIENVSKCVQDKIEAGPACSARDLCLKLGRHTLSTTRLDSIPSSDQLVKTNYIPQATSRDTSSSMCKKNNEANYEKLSLIGSSSSSKRQDLMTRTDAGTTCLCPLAVHLRPAEDASAEDGLALSLTSRSAVPDVKRSHPPNPVFGQASSFSKKEATPKDGHIARKNLNSRYVESNVTSTCEVDVAKGILTDHNSKKATNRMPLLRDKQKNNLNLECSTCSQIPRMDISGMSNSGKNFCPQTQCTCTNQHFDSGTEKSSEQGILDDIPMEIVELMAKNQYERFLPDSENAEQPLEITTGSGGSESVNITKGVRKRDWSLLLNQGNHKQKPHPKKARNDRHTMGKDYIPAKQASVDGPSLPNATCSNVNQMEKNCLHTGLGGILQFAKKPSSEVALSLSSSGGHISNHYCKRDKHMVGVSLMSGGDESSVSVNRVCDSVPQHNEGVAHLSTATPNCMPFSYDTKMSALPTRSREFLHGSRTLPRLDVKGHCSPRYLRAKGIGFDKHRNNSSNINAGQTQHTRQSRMDLQNLSESTVLCSSETIPAMHLLSLMDGGEHTINWDGNPEPHQRPSFSHKYRSEEIAGLGFQSYKQPSKRMHPSSDYWAKGILSEHVSAVPTIDEPTHLSQPDRSFMGATKVAAQESLKMRKTGKKKCSEVATSNGADNYRSQKCIFPGGNLVTNHGLNPTLDGLRNFSDNPDDVAFPVHFDSESSGKDKSERQDRNGTLRPSQKDSEVQVCTVNKNPADFTVPEAGNRYMIGRSDLKFKKRYPFRNSPGEINFDCNHQRKQKVAGSSWS</sequence>
<protein>
    <submittedName>
        <fullName evidence="3">Uncharacterized protein LOC115754018 isoform X1</fullName>
    </submittedName>
</protein>
<feature type="region of interest" description="Disordered" evidence="1">
    <location>
        <begin position="173"/>
        <end position="196"/>
    </location>
</feature>
<organism evidence="2 3">
    <name type="scientific">Rhodamnia argentea</name>
    <dbReference type="NCBI Taxonomy" id="178133"/>
    <lineage>
        <taxon>Eukaryota</taxon>
        <taxon>Viridiplantae</taxon>
        <taxon>Streptophyta</taxon>
        <taxon>Embryophyta</taxon>
        <taxon>Tracheophyta</taxon>
        <taxon>Spermatophyta</taxon>
        <taxon>Magnoliopsida</taxon>
        <taxon>eudicotyledons</taxon>
        <taxon>Gunneridae</taxon>
        <taxon>Pentapetalae</taxon>
        <taxon>rosids</taxon>
        <taxon>malvids</taxon>
        <taxon>Myrtales</taxon>
        <taxon>Myrtaceae</taxon>
        <taxon>Myrtoideae</taxon>
        <taxon>Myrteae</taxon>
        <taxon>Australasian group</taxon>
        <taxon>Rhodamnia</taxon>
    </lineage>
</organism>
<keyword evidence="2" id="KW-1185">Reference proteome</keyword>
<feature type="region of interest" description="Disordered" evidence="1">
    <location>
        <begin position="1193"/>
        <end position="1223"/>
    </location>
</feature>
<feature type="compositionally biased region" description="Basic and acidic residues" evidence="1">
    <location>
        <begin position="173"/>
        <end position="186"/>
    </location>
</feature>
<dbReference type="PANTHER" id="PTHR35504">
    <property type="entry name" value="PROTEIN EMBRYONIC FLOWER 1"/>
    <property type="match status" value="1"/>
</dbReference>
<evidence type="ECO:0000313" key="2">
    <source>
        <dbReference type="Proteomes" id="UP000827889"/>
    </source>
</evidence>
<feature type="region of interest" description="Disordered" evidence="1">
    <location>
        <begin position="305"/>
        <end position="338"/>
    </location>
</feature>
<dbReference type="RefSeq" id="XP_048132983.1">
    <property type="nucleotide sequence ID" value="XM_048277026.1"/>
</dbReference>
<gene>
    <name evidence="3" type="primary">LOC115754018</name>
</gene>
<reference evidence="3" key="1">
    <citation type="submission" date="2025-08" db="UniProtKB">
        <authorList>
            <consortium name="RefSeq"/>
        </authorList>
    </citation>
    <scope>IDENTIFICATION</scope>
    <source>
        <tissue evidence="3">Leaf</tissue>
    </source>
</reference>
<feature type="compositionally biased region" description="Basic and acidic residues" evidence="1">
    <location>
        <begin position="1195"/>
        <end position="1222"/>
    </location>
</feature>
<evidence type="ECO:0000313" key="3">
    <source>
        <dbReference type="RefSeq" id="XP_048132983.1"/>
    </source>
</evidence>